<evidence type="ECO:0000313" key="14">
    <source>
        <dbReference type="Proteomes" id="UP001163046"/>
    </source>
</evidence>
<keyword evidence="4" id="KW-0547">Nucleotide-binding</keyword>
<dbReference type="GO" id="GO:0007168">
    <property type="term" value="P:receptor guanylyl cyclase signaling pathway"/>
    <property type="evidence" value="ECO:0007669"/>
    <property type="project" value="TreeGrafter"/>
</dbReference>
<dbReference type="InterPro" id="IPR029787">
    <property type="entry name" value="Nucleotide_cyclase"/>
</dbReference>
<dbReference type="AlphaFoldDB" id="A0A9W9YG62"/>
<reference evidence="13" key="1">
    <citation type="submission" date="2023-01" db="EMBL/GenBank/DDBJ databases">
        <title>Genome assembly of the deep-sea coral Lophelia pertusa.</title>
        <authorList>
            <person name="Herrera S."/>
            <person name="Cordes E."/>
        </authorList>
    </citation>
    <scope>NUCLEOTIDE SEQUENCE</scope>
    <source>
        <strain evidence="13">USNM1676648</strain>
        <tissue evidence="13">Polyp</tissue>
    </source>
</reference>
<dbReference type="EC" id="4.6.1.2" evidence="2 10"/>
<evidence type="ECO:0000256" key="9">
    <source>
        <dbReference type="RuleBase" id="RU000405"/>
    </source>
</evidence>
<dbReference type="InterPro" id="IPR001054">
    <property type="entry name" value="A/G_cyclase"/>
</dbReference>
<dbReference type="InterPro" id="IPR011009">
    <property type="entry name" value="Kinase-like_dom_sf"/>
</dbReference>
<name>A0A9W9YG62_9CNID</name>
<evidence type="ECO:0000256" key="6">
    <source>
        <dbReference type="ARBA" id="ARBA00023136"/>
    </source>
</evidence>
<evidence type="ECO:0000256" key="3">
    <source>
        <dbReference type="ARBA" id="ARBA00022692"/>
    </source>
</evidence>
<evidence type="ECO:0000256" key="1">
    <source>
        <dbReference type="ARBA" id="ARBA00004167"/>
    </source>
</evidence>
<dbReference type="PROSITE" id="PS00452">
    <property type="entry name" value="GUANYLATE_CYCLASE_1"/>
    <property type="match status" value="1"/>
</dbReference>
<evidence type="ECO:0000313" key="13">
    <source>
        <dbReference type="EMBL" id="KAJ7340159.1"/>
    </source>
</evidence>
<dbReference type="SMART" id="SM00044">
    <property type="entry name" value="CYCc"/>
    <property type="match status" value="1"/>
</dbReference>
<evidence type="ECO:0000256" key="2">
    <source>
        <dbReference type="ARBA" id="ARBA00012202"/>
    </source>
</evidence>
<evidence type="ECO:0000259" key="12">
    <source>
        <dbReference type="PROSITE" id="PS50125"/>
    </source>
</evidence>
<dbReference type="FunFam" id="3.30.70.1230:FF:000030">
    <property type="entry name" value="Si:ch211-215j19.12"/>
    <property type="match status" value="1"/>
</dbReference>
<dbReference type="GO" id="GO:0035556">
    <property type="term" value="P:intracellular signal transduction"/>
    <property type="evidence" value="ECO:0007669"/>
    <property type="project" value="InterPro"/>
</dbReference>
<protein>
    <recommendedName>
        <fullName evidence="2 10">Guanylate cyclase</fullName>
        <ecNumber evidence="2 10">4.6.1.2</ecNumber>
    </recommendedName>
</protein>
<keyword evidence="6" id="KW-0472">Membrane</keyword>
<dbReference type="Pfam" id="PF00211">
    <property type="entry name" value="Guanylate_cyc"/>
    <property type="match status" value="1"/>
</dbReference>
<feature type="domain" description="Protein kinase" evidence="11">
    <location>
        <begin position="1"/>
        <end position="239"/>
    </location>
</feature>
<dbReference type="InterPro" id="IPR050401">
    <property type="entry name" value="Cyclic_nucleotide_synthase"/>
</dbReference>
<comment type="caution">
    <text evidence="13">The sequence shown here is derived from an EMBL/GenBank/DDBJ whole genome shotgun (WGS) entry which is preliminary data.</text>
</comment>
<dbReference type="PANTHER" id="PTHR11920:SF335">
    <property type="entry name" value="GUANYLATE CYCLASE"/>
    <property type="match status" value="1"/>
</dbReference>
<evidence type="ECO:0000256" key="4">
    <source>
        <dbReference type="ARBA" id="ARBA00022741"/>
    </source>
</evidence>
<dbReference type="EMBL" id="MU827778">
    <property type="protein sequence ID" value="KAJ7340159.1"/>
    <property type="molecule type" value="Genomic_DNA"/>
</dbReference>
<organism evidence="13 14">
    <name type="scientific">Desmophyllum pertusum</name>
    <dbReference type="NCBI Taxonomy" id="174260"/>
    <lineage>
        <taxon>Eukaryota</taxon>
        <taxon>Metazoa</taxon>
        <taxon>Cnidaria</taxon>
        <taxon>Anthozoa</taxon>
        <taxon>Hexacorallia</taxon>
        <taxon>Scleractinia</taxon>
        <taxon>Caryophylliina</taxon>
        <taxon>Caryophylliidae</taxon>
        <taxon>Desmophyllum</taxon>
    </lineage>
</organism>
<comment type="subcellular location">
    <subcellularLocation>
        <location evidence="1">Membrane</location>
        <topology evidence="1">Single-pass membrane protein</topology>
    </subcellularLocation>
</comment>
<dbReference type="PROSITE" id="PS50125">
    <property type="entry name" value="GUANYLATE_CYCLASE_2"/>
    <property type="match status" value="1"/>
</dbReference>
<dbReference type="GO" id="GO:0005524">
    <property type="term" value="F:ATP binding"/>
    <property type="evidence" value="ECO:0007669"/>
    <property type="project" value="InterPro"/>
</dbReference>
<dbReference type="InterPro" id="IPR000719">
    <property type="entry name" value="Prot_kinase_dom"/>
</dbReference>
<evidence type="ECO:0000256" key="7">
    <source>
        <dbReference type="ARBA" id="ARBA00023239"/>
    </source>
</evidence>
<dbReference type="GO" id="GO:0001653">
    <property type="term" value="F:peptide receptor activity"/>
    <property type="evidence" value="ECO:0007669"/>
    <property type="project" value="TreeGrafter"/>
</dbReference>
<dbReference type="Gene3D" id="1.10.510.10">
    <property type="entry name" value="Transferase(Phosphotransferase) domain 1"/>
    <property type="match status" value="1"/>
</dbReference>
<evidence type="ECO:0000259" key="11">
    <source>
        <dbReference type="PROSITE" id="PS50011"/>
    </source>
</evidence>
<dbReference type="GO" id="GO:0004016">
    <property type="term" value="F:adenylate cyclase activity"/>
    <property type="evidence" value="ECO:0007669"/>
    <property type="project" value="TreeGrafter"/>
</dbReference>
<comment type="catalytic activity">
    <reaction evidence="10">
        <text>GTP = 3',5'-cyclic GMP + diphosphate</text>
        <dbReference type="Rhea" id="RHEA:13665"/>
        <dbReference type="ChEBI" id="CHEBI:33019"/>
        <dbReference type="ChEBI" id="CHEBI:37565"/>
        <dbReference type="ChEBI" id="CHEBI:57746"/>
        <dbReference type="EC" id="4.6.1.2"/>
    </reaction>
</comment>
<evidence type="ECO:0000256" key="5">
    <source>
        <dbReference type="ARBA" id="ARBA00022989"/>
    </source>
</evidence>
<dbReference type="SUPFAM" id="SSF56112">
    <property type="entry name" value="Protein kinase-like (PK-like)"/>
    <property type="match status" value="1"/>
</dbReference>
<keyword evidence="5" id="KW-1133">Transmembrane helix</keyword>
<dbReference type="InterPro" id="IPR001245">
    <property type="entry name" value="Ser-Thr/Tyr_kinase_cat_dom"/>
</dbReference>
<dbReference type="InterPro" id="IPR018297">
    <property type="entry name" value="A/G_cyclase_CS"/>
</dbReference>
<feature type="domain" description="Guanylate cyclase" evidence="12">
    <location>
        <begin position="288"/>
        <end position="419"/>
    </location>
</feature>
<dbReference type="GO" id="GO:0004672">
    <property type="term" value="F:protein kinase activity"/>
    <property type="evidence" value="ECO:0007669"/>
    <property type="project" value="InterPro"/>
</dbReference>
<keyword evidence="7 9" id="KW-0456">Lyase</keyword>
<dbReference type="GO" id="GO:0005886">
    <property type="term" value="C:plasma membrane"/>
    <property type="evidence" value="ECO:0007669"/>
    <property type="project" value="TreeGrafter"/>
</dbReference>
<gene>
    <name evidence="13" type="primary">gcy-11_2</name>
    <name evidence="13" type="ORF">OS493_002886</name>
</gene>
<dbReference type="Gene3D" id="3.30.70.1230">
    <property type="entry name" value="Nucleotide cyclase"/>
    <property type="match status" value="1"/>
</dbReference>
<evidence type="ECO:0000256" key="8">
    <source>
        <dbReference type="ARBA" id="ARBA00023293"/>
    </source>
</evidence>
<keyword evidence="8 10" id="KW-0141">cGMP biosynthesis</keyword>
<dbReference type="CDD" id="cd07302">
    <property type="entry name" value="CHD"/>
    <property type="match status" value="1"/>
</dbReference>
<proteinExistence type="inferred from homology"/>
<sequence>MKELKRKIPLNENKVTVKQVGTKAIDLTKTTLLELKQMRDFRHENLVQFFGATVDPPHICIVSTFCPRTLKDFLSCSDVKLDKTFVSSLVSDIIKGMVYLHSTELKYHGNLKSSNCLIDSRWTLKLTDYGLTSLRSKCNLGPKSSSEDLLWTAPELLRECYREQFHTRKGPYSNDVNLNTQEIIKRVREFEVPIFRPTLKNIDIIEELEELRVLMKNCWEEDPDSRPDFTEIKKRMVRILTNKGMKTNIFESMIYMMENYANNLEDIVTVKTGQLREAKRETDELLYKIFPSDIVGFTELSSASSPMQVVTLLNDLYTLFDDIISEYRVYKVETIGDAYMVVSGLPIKNGHDHAGEISQMALHLLDAVSKDFIVRHKPEYKLNLRIGIHSGPVVAGVVGSTMPRYCLFGDTVNTASRMESYGKPERSISVKPQKRFWTYLEVYC</sequence>
<keyword evidence="3" id="KW-0812">Transmembrane</keyword>
<comment type="similarity">
    <text evidence="9">Belongs to the adenylyl cyclase class-4/guanylyl cyclase family.</text>
</comment>
<dbReference type="PROSITE" id="PS50011">
    <property type="entry name" value="PROTEIN_KINASE_DOM"/>
    <property type="match status" value="1"/>
</dbReference>
<dbReference type="Pfam" id="PF07714">
    <property type="entry name" value="PK_Tyr_Ser-Thr"/>
    <property type="match status" value="1"/>
</dbReference>
<accession>A0A9W9YG62</accession>
<evidence type="ECO:0000256" key="10">
    <source>
        <dbReference type="RuleBase" id="RU003431"/>
    </source>
</evidence>
<dbReference type="SUPFAM" id="SSF55073">
    <property type="entry name" value="Nucleotide cyclase"/>
    <property type="match status" value="1"/>
</dbReference>
<dbReference type="OrthoDB" id="1890790at2759"/>
<dbReference type="PANTHER" id="PTHR11920">
    <property type="entry name" value="GUANYLYL CYCLASE"/>
    <property type="match status" value="1"/>
</dbReference>
<keyword evidence="14" id="KW-1185">Reference proteome</keyword>
<dbReference type="GO" id="GO:0004383">
    <property type="term" value="F:guanylate cyclase activity"/>
    <property type="evidence" value="ECO:0007669"/>
    <property type="project" value="UniProtKB-EC"/>
</dbReference>
<dbReference type="Proteomes" id="UP001163046">
    <property type="component" value="Unassembled WGS sequence"/>
</dbReference>